<evidence type="ECO:0000256" key="2">
    <source>
        <dbReference type="ARBA" id="ARBA00004878"/>
    </source>
</evidence>
<evidence type="ECO:0000313" key="14">
    <source>
        <dbReference type="EMBL" id="CAK1541438.1"/>
    </source>
</evidence>
<dbReference type="Pfam" id="PF00701">
    <property type="entry name" value="DHDPS"/>
    <property type="match status" value="1"/>
</dbReference>
<dbReference type="PANTHER" id="PTHR12128:SF21">
    <property type="entry name" value="N-ACETYLNEURAMINATE LYASE"/>
    <property type="match status" value="1"/>
</dbReference>
<evidence type="ECO:0000256" key="8">
    <source>
        <dbReference type="ARBA" id="ARBA00023270"/>
    </source>
</evidence>
<dbReference type="AlphaFoldDB" id="A0AAV1IW25"/>
<evidence type="ECO:0000256" key="12">
    <source>
        <dbReference type="PIRSR" id="PIRSR001365-1"/>
    </source>
</evidence>
<dbReference type="PRINTS" id="PR00146">
    <property type="entry name" value="DHPICSNTHASE"/>
</dbReference>
<dbReference type="PANTHER" id="PTHR12128">
    <property type="entry name" value="DIHYDRODIPICOLINATE SYNTHASE"/>
    <property type="match status" value="1"/>
</dbReference>
<dbReference type="SMART" id="SM01130">
    <property type="entry name" value="DHDPS"/>
    <property type="match status" value="1"/>
</dbReference>
<keyword evidence="8" id="KW-0704">Schiff base</keyword>
<dbReference type="GO" id="GO:0008747">
    <property type="term" value="F:N-acetylneuraminate lyase activity"/>
    <property type="evidence" value="ECO:0007669"/>
    <property type="project" value="UniProtKB-EC"/>
</dbReference>
<accession>A0AAV1IW25</accession>
<evidence type="ECO:0000256" key="9">
    <source>
        <dbReference type="ARBA" id="ARBA00023277"/>
    </source>
</evidence>
<evidence type="ECO:0000256" key="7">
    <source>
        <dbReference type="ARBA" id="ARBA00023239"/>
    </source>
</evidence>
<organism evidence="14 15">
    <name type="scientific">Leptosia nina</name>
    <dbReference type="NCBI Taxonomy" id="320188"/>
    <lineage>
        <taxon>Eukaryota</taxon>
        <taxon>Metazoa</taxon>
        <taxon>Ecdysozoa</taxon>
        <taxon>Arthropoda</taxon>
        <taxon>Hexapoda</taxon>
        <taxon>Insecta</taxon>
        <taxon>Pterygota</taxon>
        <taxon>Neoptera</taxon>
        <taxon>Endopterygota</taxon>
        <taxon>Lepidoptera</taxon>
        <taxon>Glossata</taxon>
        <taxon>Ditrysia</taxon>
        <taxon>Papilionoidea</taxon>
        <taxon>Pieridae</taxon>
        <taxon>Pierinae</taxon>
        <taxon>Leptosia</taxon>
    </lineage>
</organism>
<dbReference type="GO" id="GO:0005737">
    <property type="term" value="C:cytoplasm"/>
    <property type="evidence" value="ECO:0007669"/>
    <property type="project" value="UniProtKB-SubCell"/>
</dbReference>
<reference evidence="14 15" key="1">
    <citation type="submission" date="2023-11" db="EMBL/GenBank/DDBJ databases">
        <authorList>
            <person name="Okamura Y."/>
        </authorList>
    </citation>
    <scope>NUCLEOTIDE SEQUENCE [LARGE SCALE GENOMIC DNA]</scope>
</reference>
<evidence type="ECO:0000313" key="15">
    <source>
        <dbReference type="Proteomes" id="UP001497472"/>
    </source>
</evidence>
<sequence length="309" mass="33867">MSSLKYVKFNARGLIPPVFTPLKKDLTINYEVIPRYVDFIHKSGIKGLMVGGTAGGHMCHSLVEKKILVEEWVKAAKERDLHVMVQVGGTAMPDVLDMVQHCVRTGVDSILTLPEIYFRPKNLTELVDYVETVAKAAQDLPVLYYHIPHMTNVSVSMPAFVAEANKRIPNFKGIKFSSNDLSEAAQVLRNLKDDQQILLGSATLLAPAALLGIKSSIGTIYNFMPKLAQGILEAIEASDVNKARKLQEQLSLAIEAHVPEGGWVPVMKVGMEIVTGIPVGPAAAPQKPVTEDGKKRIEERLRKLGLLEA</sequence>
<evidence type="ECO:0000256" key="6">
    <source>
        <dbReference type="ARBA" id="ARBA00022490"/>
    </source>
</evidence>
<evidence type="ECO:0000256" key="3">
    <source>
        <dbReference type="ARBA" id="ARBA00006324"/>
    </source>
</evidence>
<evidence type="ECO:0000256" key="11">
    <source>
        <dbReference type="PIRNR" id="PIRNR001365"/>
    </source>
</evidence>
<evidence type="ECO:0000256" key="4">
    <source>
        <dbReference type="ARBA" id="ARBA00011881"/>
    </source>
</evidence>
<proteinExistence type="inferred from homology"/>
<dbReference type="Proteomes" id="UP001497472">
    <property type="component" value="Unassembled WGS sequence"/>
</dbReference>
<keyword evidence="6" id="KW-0963">Cytoplasm</keyword>
<dbReference type="EMBL" id="CAVLEF010000002">
    <property type="protein sequence ID" value="CAK1541438.1"/>
    <property type="molecule type" value="Genomic_DNA"/>
</dbReference>
<dbReference type="PIRSF" id="PIRSF001365">
    <property type="entry name" value="DHDPS"/>
    <property type="match status" value="1"/>
</dbReference>
<dbReference type="EC" id="4.1.3.3" evidence="5"/>
<comment type="caution">
    <text evidence="14">The sequence shown here is derived from an EMBL/GenBank/DDBJ whole genome shotgun (WGS) entry which is preliminary data.</text>
</comment>
<name>A0AAV1IW25_9NEOP</name>
<dbReference type="SUPFAM" id="SSF51569">
    <property type="entry name" value="Aldolase"/>
    <property type="match status" value="1"/>
</dbReference>
<feature type="binding site" evidence="13">
    <location>
        <position position="217"/>
    </location>
    <ligand>
        <name>pyruvate</name>
        <dbReference type="ChEBI" id="CHEBI:15361"/>
    </ligand>
</feature>
<comment type="subcellular location">
    <subcellularLocation>
        <location evidence="1">Cytoplasm</location>
    </subcellularLocation>
</comment>
<keyword evidence="7 11" id="KW-0456">Lyase</keyword>
<keyword evidence="15" id="KW-1185">Reference proteome</keyword>
<gene>
    <name evidence="14" type="ORF">LNINA_LOCUS1422</name>
</gene>
<dbReference type="Gene3D" id="3.20.20.70">
    <property type="entry name" value="Aldolase class I"/>
    <property type="match status" value="1"/>
</dbReference>
<comment type="pathway">
    <text evidence="2">Amino-sugar metabolism; N-acetylneuraminate degradation.</text>
</comment>
<keyword evidence="9" id="KW-0119">Carbohydrate metabolism</keyword>
<evidence type="ECO:0000256" key="10">
    <source>
        <dbReference type="ARBA" id="ARBA00044906"/>
    </source>
</evidence>
<evidence type="ECO:0000256" key="1">
    <source>
        <dbReference type="ARBA" id="ARBA00004496"/>
    </source>
</evidence>
<feature type="active site" description="Schiff-base intermediate with substrate" evidence="12">
    <location>
        <position position="175"/>
    </location>
</feature>
<comment type="similarity">
    <text evidence="3">Belongs to the DapA family. NanA subfamily.</text>
</comment>
<feature type="active site" description="Proton donor/acceptor" evidence="12">
    <location>
        <position position="145"/>
    </location>
</feature>
<dbReference type="InterPro" id="IPR013785">
    <property type="entry name" value="Aldolase_TIM"/>
</dbReference>
<evidence type="ECO:0000256" key="5">
    <source>
        <dbReference type="ARBA" id="ARBA00012911"/>
    </source>
</evidence>
<comment type="catalytic activity">
    <reaction evidence="10">
        <text>aceneuramate = aldehydo-N-acetyl-D-mannosamine + pyruvate</text>
        <dbReference type="Rhea" id="RHEA:23296"/>
        <dbReference type="ChEBI" id="CHEBI:15361"/>
        <dbReference type="ChEBI" id="CHEBI:17122"/>
        <dbReference type="ChEBI" id="CHEBI:173083"/>
        <dbReference type="EC" id="4.1.3.3"/>
    </reaction>
</comment>
<protein>
    <recommendedName>
        <fullName evidence="5">N-acetylneuraminate lyase</fullName>
        <ecNumber evidence="5">4.1.3.3</ecNumber>
    </recommendedName>
</protein>
<comment type="subunit">
    <text evidence="4">Homotetramer.</text>
</comment>
<evidence type="ECO:0000256" key="13">
    <source>
        <dbReference type="PIRSR" id="PIRSR001365-2"/>
    </source>
</evidence>
<dbReference type="InterPro" id="IPR002220">
    <property type="entry name" value="DapA-like"/>
</dbReference>